<protein>
    <submittedName>
        <fullName evidence="2">Uncharacterized protein</fullName>
    </submittedName>
</protein>
<feature type="transmembrane region" description="Helical" evidence="1">
    <location>
        <begin position="20"/>
        <end position="39"/>
    </location>
</feature>
<dbReference type="EMBL" id="QKTX01000004">
    <property type="protein sequence ID" value="PZV84369.1"/>
    <property type="molecule type" value="Genomic_DNA"/>
</dbReference>
<sequence length="154" mass="17564">MIKAVRKMIKQLSSEPKKLFLIDSIGALTTAFLLFVVLRNFNEYFGMPESILTYLSVIAVFFCIYSTTCFFVIKANWTPFIRIISIANLLYCVLTIGLVMFYNPQLTTIGTAYFLGEIAIIIGLVYIELKVATEIKNTRIVKYKNDCEGNTENR</sequence>
<name>A0A326S050_9BACT</name>
<evidence type="ECO:0000256" key="1">
    <source>
        <dbReference type="SAM" id="Phobius"/>
    </source>
</evidence>
<feature type="transmembrane region" description="Helical" evidence="1">
    <location>
        <begin position="80"/>
        <end position="102"/>
    </location>
</feature>
<keyword evidence="1" id="KW-1133">Transmembrane helix</keyword>
<keyword evidence="3" id="KW-1185">Reference proteome</keyword>
<reference evidence="2 3" key="1">
    <citation type="submission" date="2018-06" db="EMBL/GenBank/DDBJ databases">
        <title>Genomic Encyclopedia of Archaeal and Bacterial Type Strains, Phase II (KMG-II): from individual species to whole genera.</title>
        <authorList>
            <person name="Goeker M."/>
        </authorList>
    </citation>
    <scope>NUCLEOTIDE SEQUENCE [LARGE SCALE GENOMIC DNA]</scope>
    <source>
        <strain evidence="2 3">T4</strain>
    </source>
</reference>
<dbReference type="AlphaFoldDB" id="A0A326S050"/>
<evidence type="ECO:0000313" key="2">
    <source>
        <dbReference type="EMBL" id="PZV84369.1"/>
    </source>
</evidence>
<dbReference type="RefSeq" id="WP_111392055.1">
    <property type="nucleotide sequence ID" value="NZ_QKTX01000004.1"/>
</dbReference>
<gene>
    <name evidence="2" type="ORF">CLV31_10417</name>
</gene>
<comment type="caution">
    <text evidence="2">The sequence shown here is derived from an EMBL/GenBank/DDBJ whole genome shotgun (WGS) entry which is preliminary data.</text>
</comment>
<keyword evidence="1" id="KW-0472">Membrane</keyword>
<dbReference type="OrthoDB" id="680984at2"/>
<proteinExistence type="predicted"/>
<organism evidence="2 3">
    <name type="scientific">Algoriphagus aquaeductus</name>
    <dbReference type="NCBI Taxonomy" id="475299"/>
    <lineage>
        <taxon>Bacteria</taxon>
        <taxon>Pseudomonadati</taxon>
        <taxon>Bacteroidota</taxon>
        <taxon>Cytophagia</taxon>
        <taxon>Cytophagales</taxon>
        <taxon>Cyclobacteriaceae</taxon>
        <taxon>Algoriphagus</taxon>
    </lineage>
</organism>
<feature type="transmembrane region" description="Helical" evidence="1">
    <location>
        <begin position="108"/>
        <end position="129"/>
    </location>
</feature>
<feature type="transmembrane region" description="Helical" evidence="1">
    <location>
        <begin position="51"/>
        <end position="73"/>
    </location>
</feature>
<dbReference type="Proteomes" id="UP000248917">
    <property type="component" value="Unassembled WGS sequence"/>
</dbReference>
<evidence type="ECO:0000313" key="3">
    <source>
        <dbReference type="Proteomes" id="UP000248917"/>
    </source>
</evidence>
<accession>A0A326S050</accession>
<keyword evidence="1" id="KW-0812">Transmembrane</keyword>